<evidence type="ECO:0000256" key="2">
    <source>
        <dbReference type="ARBA" id="ARBA00022448"/>
    </source>
</evidence>
<keyword evidence="4" id="KW-0472">Membrane</keyword>
<evidence type="ECO:0000256" key="1">
    <source>
        <dbReference type="ARBA" id="ARBA00004308"/>
    </source>
</evidence>
<organism evidence="7 8">
    <name type="scientific">Ridgeia piscesae</name>
    <name type="common">Tubeworm</name>
    <dbReference type="NCBI Taxonomy" id="27915"/>
    <lineage>
        <taxon>Eukaryota</taxon>
        <taxon>Metazoa</taxon>
        <taxon>Spiralia</taxon>
        <taxon>Lophotrochozoa</taxon>
        <taxon>Annelida</taxon>
        <taxon>Polychaeta</taxon>
        <taxon>Sedentaria</taxon>
        <taxon>Canalipalpata</taxon>
        <taxon>Sabellida</taxon>
        <taxon>Siboglinidae</taxon>
        <taxon>Ridgeia</taxon>
    </lineage>
</organism>
<dbReference type="Proteomes" id="UP001209878">
    <property type="component" value="Unassembled WGS sequence"/>
</dbReference>
<comment type="caution">
    <text evidence="7">The sequence shown here is derived from an EMBL/GenBank/DDBJ whole genome shotgun (WGS) entry which is preliminary data.</text>
</comment>
<reference evidence="7" key="1">
    <citation type="journal article" date="2023" name="Mol. Biol. Evol.">
        <title>Third-Generation Sequencing Reveals the Adaptive Role of the Epigenome in Three Deep-Sea Polychaetes.</title>
        <authorList>
            <person name="Perez M."/>
            <person name="Aroh O."/>
            <person name="Sun Y."/>
            <person name="Lan Y."/>
            <person name="Juniper S.K."/>
            <person name="Young C.R."/>
            <person name="Angers B."/>
            <person name="Qian P.Y."/>
        </authorList>
    </citation>
    <scope>NUCLEOTIDE SEQUENCE</scope>
    <source>
        <strain evidence="7">R07B-5</strain>
    </source>
</reference>
<feature type="domain" description="Clathrin/coatomer adaptor adaptin-like N-terminal" evidence="6">
    <location>
        <begin position="72"/>
        <end position="593"/>
    </location>
</feature>
<evidence type="ECO:0000256" key="4">
    <source>
        <dbReference type="ARBA" id="ARBA00023136"/>
    </source>
</evidence>
<evidence type="ECO:0000313" key="7">
    <source>
        <dbReference type="EMBL" id="KAK2188547.1"/>
    </source>
</evidence>
<proteinExistence type="predicted"/>
<name>A0AAD9P5J9_RIDPI</name>
<dbReference type="Pfam" id="PF01602">
    <property type="entry name" value="Adaptin_N"/>
    <property type="match status" value="1"/>
</dbReference>
<feature type="region of interest" description="Disordered" evidence="5">
    <location>
        <begin position="633"/>
        <end position="693"/>
    </location>
</feature>
<dbReference type="SUPFAM" id="SSF48371">
    <property type="entry name" value="ARM repeat"/>
    <property type="match status" value="1"/>
</dbReference>
<evidence type="ECO:0000256" key="3">
    <source>
        <dbReference type="ARBA" id="ARBA00022927"/>
    </source>
</evidence>
<dbReference type="InterPro" id="IPR002553">
    <property type="entry name" value="Clathrin/coatomer_adapt-like_N"/>
</dbReference>
<keyword evidence="8" id="KW-1185">Reference proteome</keyword>
<keyword evidence="2" id="KW-0813">Transport</keyword>
<evidence type="ECO:0000313" key="8">
    <source>
        <dbReference type="Proteomes" id="UP001209878"/>
    </source>
</evidence>
<dbReference type="GO" id="GO:0006886">
    <property type="term" value="P:intracellular protein transport"/>
    <property type="evidence" value="ECO:0007669"/>
    <property type="project" value="InterPro"/>
</dbReference>
<protein>
    <recommendedName>
        <fullName evidence="6">Clathrin/coatomer adaptor adaptin-like N-terminal domain-containing protein</fullName>
    </recommendedName>
</protein>
<comment type="subcellular location">
    <subcellularLocation>
        <location evidence="1">Endomembrane system</location>
    </subcellularLocation>
</comment>
<dbReference type="AlphaFoldDB" id="A0AAD9P5J9"/>
<dbReference type="InterPro" id="IPR016024">
    <property type="entry name" value="ARM-type_fold"/>
</dbReference>
<dbReference type="InterPro" id="IPR050840">
    <property type="entry name" value="Adaptor_Complx_Large_Subunit"/>
</dbReference>
<accession>A0AAD9P5J9</accession>
<dbReference type="GO" id="GO:0030117">
    <property type="term" value="C:membrane coat"/>
    <property type="evidence" value="ECO:0007669"/>
    <property type="project" value="InterPro"/>
</dbReference>
<dbReference type="GO" id="GO:0016192">
    <property type="term" value="P:vesicle-mediated transport"/>
    <property type="evidence" value="ECO:0007669"/>
    <property type="project" value="InterPro"/>
</dbReference>
<dbReference type="EMBL" id="JAODUO010000129">
    <property type="protein sequence ID" value="KAK2188547.1"/>
    <property type="molecule type" value="Genomic_DNA"/>
</dbReference>
<evidence type="ECO:0000259" key="6">
    <source>
        <dbReference type="Pfam" id="PF01602"/>
    </source>
</evidence>
<sequence length="777" mass="86494">MADFVEKTFGSIPGLITGGVASDSESHTTRTRSFRNFVQSIASIKSRHEEEELVNKELSLQKQRLSKAGLTGPQKQESLTRIVYCHMLGYDVSFACIHAVKLAQQGALQEKKVGYLVCSMLLHESHEFVVLLVNTIQKDLRSTNVLEICTALTVITQLMSSEMVPPLLPLVQDKLSHPKEMVRRRAVLCLQYMIHKVPDIQDYVEPGLRRALEDRDPGVVWASLHGFHQLIQTDPSVYRDLVPGLTNILSQVLSHHLRVDYEYHSVPAPWLVILLLKLLARLGAGDLNTSQKIYPILKDVLHRTEPSHKMGLAVIYECMQTITSIYPHPALVDIAAKCVGRFLSAHNINLRYIGLKALTSLVQVNPLYAADHQQTVLDCLTHTHQTVRVKTLELLYRMANSANVQVISDRLLCQLPTTTDHHQRVDIIHKVVDITCRLEEGVLGSIATMNRILLLKDESLIPGDAGCRVISLLQAGVRTDREAREEAVKTYWELLQSPSLPSVMLQTAAWVLGEYSHLVTSPDTNQIVTVLVDWFTRCSSHTTRLWILSALKKLHHQVAAPQEMTRHLQVTSGDNESLQVRQAVRELTRLVQVSQTVREALKPRDSVNSTQLDLSLSFLDNYVSESLDRGATPYLPRGLRHVSTQPHTDSKGLPPAPCPDTSSETSGSVPEPAPGSLPSDTPRPDWSSSVSASSYNSNRWTASEESGLQVAGVRKVWGKEGLLKAPLTDRHTDTEVVLEDTEVSKSDERQQLAAALFGSLTDSFASQVSVLDLPLYR</sequence>
<keyword evidence="3" id="KW-0653">Protein transport</keyword>
<evidence type="ECO:0000256" key="5">
    <source>
        <dbReference type="SAM" id="MobiDB-lite"/>
    </source>
</evidence>
<dbReference type="PANTHER" id="PTHR22780">
    <property type="entry name" value="ADAPTIN, ALPHA/GAMMA/EPSILON"/>
    <property type="match status" value="1"/>
</dbReference>
<dbReference type="Gene3D" id="1.25.10.10">
    <property type="entry name" value="Leucine-rich Repeat Variant"/>
    <property type="match status" value="1"/>
</dbReference>
<gene>
    <name evidence="7" type="ORF">NP493_129g04034</name>
</gene>
<dbReference type="InterPro" id="IPR011989">
    <property type="entry name" value="ARM-like"/>
</dbReference>
<dbReference type="GO" id="GO:0012505">
    <property type="term" value="C:endomembrane system"/>
    <property type="evidence" value="ECO:0007669"/>
    <property type="project" value="UniProtKB-SubCell"/>
</dbReference>